<comment type="caution">
    <text evidence="1">The sequence shown here is derived from an EMBL/GenBank/DDBJ whole genome shotgun (WGS) entry which is preliminary data.</text>
</comment>
<evidence type="ECO:0000313" key="2">
    <source>
        <dbReference type="Proteomes" id="UP001500782"/>
    </source>
</evidence>
<organism evidence="1 2">
    <name type="scientific">Bacillus carboniphilus</name>
    <dbReference type="NCBI Taxonomy" id="86663"/>
    <lineage>
        <taxon>Bacteria</taxon>
        <taxon>Bacillati</taxon>
        <taxon>Bacillota</taxon>
        <taxon>Bacilli</taxon>
        <taxon>Bacillales</taxon>
        <taxon>Bacillaceae</taxon>
        <taxon>Bacillus</taxon>
    </lineage>
</organism>
<sequence>MKKLTKESFLRARYYLMNHGRDIEQALFRFYFEDGSKEEVISVLDFYQGENGGFRNMGEGGSLITNGIDTTMAFQYLTEIGASAKDSIVQKGIHYFIDTYDHVLKGWHAWPGRTSTSWVDNPNAEIVGYLYEYRELVPDEFLHEVTEQALSCMSTIHTTDEPHQFYFLSALCHFRLAERIDKPYKSRILKQLEVDIEDIIETDGSKWSTTYCAKPFFFAHSPSSPLYHSIKPYVIQSLENEVMTQGVEGNFILNWNVDEAGDRVWKSIWTLDVLGALYLHGMIEEMEYVEVK</sequence>
<gene>
    <name evidence="1" type="ORF">GCM10008967_30230</name>
</gene>
<proteinExistence type="predicted"/>
<accession>A0ABP3G6Y0</accession>
<keyword evidence="2" id="KW-1185">Reference proteome</keyword>
<reference evidence="2" key="1">
    <citation type="journal article" date="2019" name="Int. J. Syst. Evol. Microbiol.">
        <title>The Global Catalogue of Microorganisms (GCM) 10K type strain sequencing project: providing services to taxonomists for standard genome sequencing and annotation.</title>
        <authorList>
            <consortium name="The Broad Institute Genomics Platform"/>
            <consortium name="The Broad Institute Genome Sequencing Center for Infectious Disease"/>
            <person name="Wu L."/>
            <person name="Ma J."/>
        </authorList>
    </citation>
    <scope>NUCLEOTIDE SEQUENCE [LARGE SCALE GENOMIC DNA]</scope>
    <source>
        <strain evidence="2">JCM 9731</strain>
    </source>
</reference>
<name>A0ABP3G6Y0_9BACI</name>
<dbReference type="RefSeq" id="WP_343800572.1">
    <property type="nucleotide sequence ID" value="NZ_BAAADJ010000053.1"/>
</dbReference>
<dbReference type="Proteomes" id="UP001500782">
    <property type="component" value="Unassembled WGS sequence"/>
</dbReference>
<evidence type="ECO:0000313" key="1">
    <source>
        <dbReference type="EMBL" id="GAA0337904.1"/>
    </source>
</evidence>
<protein>
    <submittedName>
        <fullName evidence="1">Uncharacterized protein</fullName>
    </submittedName>
</protein>
<dbReference type="SUPFAM" id="SSF48239">
    <property type="entry name" value="Terpenoid cyclases/Protein prenyltransferases"/>
    <property type="match status" value="1"/>
</dbReference>
<dbReference type="EMBL" id="BAAADJ010000053">
    <property type="protein sequence ID" value="GAA0337904.1"/>
    <property type="molecule type" value="Genomic_DNA"/>
</dbReference>
<dbReference type="InterPro" id="IPR008930">
    <property type="entry name" value="Terpenoid_cyclase/PrenylTrfase"/>
</dbReference>